<keyword evidence="2" id="KW-0560">Oxidoreductase</keyword>
<evidence type="ECO:0000256" key="18">
    <source>
        <dbReference type="ARBA" id="ARBA00082293"/>
    </source>
</evidence>
<dbReference type="GO" id="GO:0003857">
    <property type="term" value="F:(3S)-3-hydroxyacyl-CoA dehydrogenase (NAD+) activity"/>
    <property type="evidence" value="ECO:0007669"/>
    <property type="project" value="UniProtKB-EC"/>
</dbReference>
<evidence type="ECO:0000256" key="9">
    <source>
        <dbReference type="ARBA" id="ARBA00050927"/>
    </source>
</evidence>
<reference evidence="21 22" key="1">
    <citation type="submission" date="2021-06" db="EMBL/GenBank/DDBJ databases">
        <title>Caerostris extrusa draft genome.</title>
        <authorList>
            <person name="Kono N."/>
            <person name="Arakawa K."/>
        </authorList>
    </citation>
    <scope>NUCLEOTIDE SEQUENCE [LARGE SCALE GENOMIC DNA]</scope>
</reference>
<dbReference type="EMBL" id="BPLR01001978">
    <property type="protein sequence ID" value="GIX68598.1"/>
    <property type="molecule type" value="Genomic_DNA"/>
</dbReference>
<keyword evidence="22" id="KW-1185">Reference proteome</keyword>
<dbReference type="PRINTS" id="PR00081">
    <property type="entry name" value="GDHRDH"/>
</dbReference>
<comment type="catalytic activity">
    <reaction evidence="9">
        <text>cortisol + NAD(+) = 11beta,17alpha-dihydroxypregn-4-ene-3,20,21-trione + NADH + H(+)</text>
        <dbReference type="Rhea" id="RHEA:42012"/>
        <dbReference type="ChEBI" id="CHEBI:15378"/>
        <dbReference type="ChEBI" id="CHEBI:17650"/>
        <dbReference type="ChEBI" id="CHEBI:57540"/>
        <dbReference type="ChEBI" id="CHEBI:57945"/>
        <dbReference type="ChEBI" id="CHEBI:78595"/>
    </reaction>
    <physiologicalReaction direction="left-to-right" evidence="9">
        <dbReference type="Rhea" id="RHEA:42013"/>
    </physiologicalReaction>
</comment>
<comment type="similarity">
    <text evidence="1 20">Belongs to the short-chain dehydrogenases/reductases (SDR) family.</text>
</comment>
<dbReference type="InterPro" id="IPR036291">
    <property type="entry name" value="NAD(P)-bd_dom_sf"/>
</dbReference>
<evidence type="ECO:0000256" key="2">
    <source>
        <dbReference type="ARBA" id="ARBA00023002"/>
    </source>
</evidence>
<comment type="catalytic activity">
    <reaction evidence="11">
        <text>3beta,7beta-dihydroxy-5beta-cholan-24-oate + NAD(+) = 3beta-hydroxy-7-oxo-5beta-cholan-24-oate + NADH + H(+)</text>
        <dbReference type="Rhea" id="RHEA:42024"/>
        <dbReference type="ChEBI" id="CHEBI:15378"/>
        <dbReference type="ChEBI" id="CHEBI:57540"/>
        <dbReference type="ChEBI" id="CHEBI:57945"/>
        <dbReference type="ChEBI" id="CHEBI:78602"/>
        <dbReference type="ChEBI" id="CHEBI:78603"/>
    </reaction>
    <physiologicalReaction direction="left-to-right" evidence="11">
        <dbReference type="Rhea" id="RHEA:42025"/>
    </physiologicalReaction>
</comment>
<dbReference type="CDD" id="cd05371">
    <property type="entry name" value="HSD10-like_SDR_c"/>
    <property type="match status" value="1"/>
</dbReference>
<dbReference type="Proteomes" id="UP001054945">
    <property type="component" value="Unassembled WGS sequence"/>
</dbReference>
<dbReference type="GO" id="GO:0006631">
    <property type="term" value="P:fatty acid metabolic process"/>
    <property type="evidence" value="ECO:0007669"/>
    <property type="project" value="TreeGrafter"/>
</dbReference>
<evidence type="ECO:0000256" key="8">
    <source>
        <dbReference type="ARBA" id="ARBA00050435"/>
    </source>
</evidence>
<sequence>MTSTVVKGLVALVTGGASGYGRSTAERLLKQGARVVLCDLKTSKGQEISDKLGENSVFVGTDVTSESDVKHALDVCTNKFQKLDLLVNCAGTNVLDKTYDFANNVPHNLDKFRKIIEVNTIGTFNTTRLAVGLMSKNKPDDDGQKGVVVNLTSIHAFEGGVGHVAFAAASGCLVSMTLPLARDLSSEGIRCCAIATGLFDTPYFQSLPEKYRSYLPSVVPFPKGLGSTEEFAHLVQTILENKMLNGEVIRLDGALRMEL</sequence>
<evidence type="ECO:0000256" key="20">
    <source>
        <dbReference type="RuleBase" id="RU000363"/>
    </source>
</evidence>
<dbReference type="PANTHER" id="PTHR43658">
    <property type="entry name" value="SHORT-CHAIN DEHYDROGENASE/REDUCTASE"/>
    <property type="match status" value="1"/>
</dbReference>
<comment type="catalytic activity">
    <reaction evidence="12">
        <text>ursodeoxycholate + NAD(+) = 7-oxolithocholate + NADH + H(+)</text>
        <dbReference type="Rhea" id="RHEA:42028"/>
        <dbReference type="ChEBI" id="CHEBI:15378"/>
        <dbReference type="ChEBI" id="CHEBI:57540"/>
        <dbReference type="ChEBI" id="CHEBI:57945"/>
        <dbReference type="ChEBI" id="CHEBI:78604"/>
        <dbReference type="ChEBI" id="CHEBI:78605"/>
    </reaction>
    <physiologicalReaction direction="left-to-right" evidence="12">
        <dbReference type="Rhea" id="RHEA:42029"/>
    </physiologicalReaction>
</comment>
<dbReference type="GO" id="GO:0008210">
    <property type="term" value="P:estrogen metabolic process"/>
    <property type="evidence" value="ECO:0007669"/>
    <property type="project" value="TreeGrafter"/>
</dbReference>
<comment type="catalytic activity">
    <reaction evidence="14">
        <text>cortisone + NAD(+) = 17alpha-hydroxypregn-4-en-3,11,20-trione-21-al + NADH + H(+)</text>
        <dbReference type="Rhea" id="RHEA:42016"/>
        <dbReference type="ChEBI" id="CHEBI:15378"/>
        <dbReference type="ChEBI" id="CHEBI:16962"/>
        <dbReference type="ChEBI" id="CHEBI:57540"/>
        <dbReference type="ChEBI" id="CHEBI:57945"/>
        <dbReference type="ChEBI" id="CHEBI:78596"/>
    </reaction>
    <physiologicalReaction direction="left-to-right" evidence="14">
        <dbReference type="Rhea" id="RHEA:42017"/>
    </physiologicalReaction>
</comment>
<comment type="catalytic activity">
    <reaction evidence="13">
        <text>5alpha-pregnan-20beta-ol-3-one + NAD(+) = 5alpha-pregnane-3,20-dione + NADH + H(+)</text>
        <dbReference type="Rhea" id="RHEA:42008"/>
        <dbReference type="ChEBI" id="CHEBI:15378"/>
        <dbReference type="ChEBI" id="CHEBI:28952"/>
        <dbReference type="ChEBI" id="CHEBI:57540"/>
        <dbReference type="ChEBI" id="CHEBI:57945"/>
        <dbReference type="ChEBI" id="CHEBI:78594"/>
    </reaction>
    <physiologicalReaction direction="left-to-right" evidence="13">
        <dbReference type="Rhea" id="RHEA:42009"/>
    </physiologicalReaction>
</comment>
<evidence type="ECO:0000313" key="21">
    <source>
        <dbReference type="EMBL" id="GIX68598.1"/>
    </source>
</evidence>
<protein>
    <recommendedName>
        <fullName evidence="16">3-hydroxyacyl-CoA dehydrogenase type-2</fullName>
        <ecNumber evidence="3">1.1.1.53</ecNumber>
        <ecNumber evidence="4">1.1.1.62</ecNumber>
    </recommendedName>
    <alternativeName>
        <fullName evidence="18">3-hydroxyacyl-CoA dehydrogenase type II</fullName>
    </alternativeName>
    <alternativeName>
        <fullName evidence="19">Mitochondrial ribonuclease P protein 2</fullName>
    </alternativeName>
    <alternativeName>
        <fullName evidence="17">Type II HADH</fullName>
    </alternativeName>
</protein>
<comment type="catalytic activity">
    <reaction evidence="6">
        <text>a (3S)-3-hydroxyacyl-CoA + NAD(+) = a 3-oxoacyl-CoA + NADH + H(+)</text>
        <dbReference type="Rhea" id="RHEA:22432"/>
        <dbReference type="ChEBI" id="CHEBI:15378"/>
        <dbReference type="ChEBI" id="CHEBI:57318"/>
        <dbReference type="ChEBI" id="CHEBI:57540"/>
        <dbReference type="ChEBI" id="CHEBI:57945"/>
        <dbReference type="ChEBI" id="CHEBI:90726"/>
        <dbReference type="EC" id="1.1.1.35"/>
    </reaction>
    <physiologicalReaction direction="left-to-right" evidence="6">
        <dbReference type="Rhea" id="RHEA:22433"/>
    </physiologicalReaction>
    <physiologicalReaction direction="right-to-left" evidence="6">
        <dbReference type="Rhea" id="RHEA:22434"/>
    </physiologicalReaction>
</comment>
<evidence type="ECO:0000256" key="3">
    <source>
        <dbReference type="ARBA" id="ARBA00024071"/>
    </source>
</evidence>
<organism evidence="21 22">
    <name type="scientific">Caerostris extrusa</name>
    <name type="common">Bark spider</name>
    <name type="synonym">Caerostris bankana</name>
    <dbReference type="NCBI Taxonomy" id="172846"/>
    <lineage>
        <taxon>Eukaryota</taxon>
        <taxon>Metazoa</taxon>
        <taxon>Ecdysozoa</taxon>
        <taxon>Arthropoda</taxon>
        <taxon>Chelicerata</taxon>
        <taxon>Arachnida</taxon>
        <taxon>Araneae</taxon>
        <taxon>Araneomorphae</taxon>
        <taxon>Entelegynae</taxon>
        <taxon>Araneoidea</taxon>
        <taxon>Araneidae</taxon>
        <taxon>Caerostris</taxon>
    </lineage>
</organism>
<name>A0AAV4M9M9_CAEEX</name>
<evidence type="ECO:0000256" key="5">
    <source>
        <dbReference type="ARBA" id="ARBA00049381"/>
    </source>
</evidence>
<evidence type="ECO:0000256" key="11">
    <source>
        <dbReference type="ARBA" id="ARBA00051637"/>
    </source>
</evidence>
<evidence type="ECO:0000256" key="14">
    <source>
        <dbReference type="ARBA" id="ARBA00052417"/>
    </source>
</evidence>
<comment type="caution">
    <text evidence="21">The sequence shown here is derived from an EMBL/GenBank/DDBJ whole genome shotgun (WGS) entry which is preliminary data.</text>
</comment>
<dbReference type="EC" id="1.1.1.62" evidence="4"/>
<proteinExistence type="inferred from homology"/>
<accession>A0AAV4M9M9</accession>
<comment type="catalytic activity">
    <reaction evidence="7">
        <text>5alpha-androstane-3alpha,17beta-diol + NAD(+) = 17beta-hydroxy-5alpha-androstan-3-one + NADH + H(+)</text>
        <dbReference type="Rhea" id="RHEA:42004"/>
        <dbReference type="ChEBI" id="CHEBI:15378"/>
        <dbReference type="ChEBI" id="CHEBI:16330"/>
        <dbReference type="ChEBI" id="CHEBI:36713"/>
        <dbReference type="ChEBI" id="CHEBI:57540"/>
        <dbReference type="ChEBI" id="CHEBI:57945"/>
        <dbReference type="EC" id="1.1.1.53"/>
    </reaction>
    <physiologicalReaction direction="right-to-left" evidence="7">
        <dbReference type="Rhea" id="RHEA:42006"/>
    </physiologicalReaction>
</comment>
<gene>
    <name evidence="21" type="primary">scu</name>
    <name evidence="21" type="ORF">CEXT_177461</name>
</gene>
<dbReference type="Pfam" id="PF00106">
    <property type="entry name" value="adh_short"/>
    <property type="match status" value="1"/>
</dbReference>
<evidence type="ECO:0000256" key="10">
    <source>
        <dbReference type="ARBA" id="ARBA00051004"/>
    </source>
</evidence>
<evidence type="ECO:0000256" key="13">
    <source>
        <dbReference type="ARBA" id="ARBA00052095"/>
    </source>
</evidence>
<dbReference type="InterPro" id="IPR002347">
    <property type="entry name" value="SDR_fam"/>
</dbReference>
<evidence type="ECO:0000256" key="1">
    <source>
        <dbReference type="ARBA" id="ARBA00006484"/>
    </source>
</evidence>
<evidence type="ECO:0000256" key="19">
    <source>
        <dbReference type="ARBA" id="ARBA00082399"/>
    </source>
</evidence>
<dbReference type="SUPFAM" id="SSF51735">
    <property type="entry name" value="NAD(P)-binding Rossmann-fold domains"/>
    <property type="match status" value="1"/>
</dbReference>
<dbReference type="EC" id="1.1.1.53" evidence="3"/>
<evidence type="ECO:0000256" key="7">
    <source>
        <dbReference type="ARBA" id="ARBA00050365"/>
    </source>
</evidence>
<comment type="catalytic activity">
    <reaction evidence="15">
        <text>11-dehydrocorticosterone + NAD(+) = pregn-4-ene-3,11,20,21-tetraone + NADH + H(+)</text>
        <dbReference type="Rhea" id="RHEA:42020"/>
        <dbReference type="ChEBI" id="CHEBI:15378"/>
        <dbReference type="ChEBI" id="CHEBI:57540"/>
        <dbReference type="ChEBI" id="CHEBI:57945"/>
        <dbReference type="ChEBI" id="CHEBI:78600"/>
        <dbReference type="ChEBI" id="CHEBI:78601"/>
    </reaction>
    <physiologicalReaction direction="left-to-right" evidence="15">
        <dbReference type="Rhea" id="RHEA:42021"/>
    </physiologicalReaction>
</comment>
<dbReference type="FunFam" id="3.40.50.720:FF:000215">
    <property type="entry name" value="3-hydroxyacyl-CoA dehydrogenase type-2"/>
    <property type="match status" value="1"/>
</dbReference>
<evidence type="ECO:0000256" key="6">
    <source>
        <dbReference type="ARBA" id="ARBA00050141"/>
    </source>
</evidence>
<dbReference type="PRINTS" id="PR00080">
    <property type="entry name" value="SDRFAMILY"/>
</dbReference>
<dbReference type="AlphaFoldDB" id="A0AAV4M9M9"/>
<dbReference type="Gene3D" id="3.40.50.720">
    <property type="entry name" value="NAD(P)-binding Rossmann-like Domain"/>
    <property type="match status" value="1"/>
</dbReference>
<evidence type="ECO:0000256" key="16">
    <source>
        <dbReference type="ARBA" id="ARBA00072938"/>
    </source>
</evidence>
<evidence type="ECO:0000256" key="4">
    <source>
        <dbReference type="ARBA" id="ARBA00024072"/>
    </source>
</evidence>
<comment type="catalytic activity">
    <reaction evidence="5">
        <text>17beta-estradiol + NAD(+) = estrone + NADH + H(+)</text>
        <dbReference type="Rhea" id="RHEA:24612"/>
        <dbReference type="ChEBI" id="CHEBI:15378"/>
        <dbReference type="ChEBI" id="CHEBI:16469"/>
        <dbReference type="ChEBI" id="CHEBI:17263"/>
        <dbReference type="ChEBI" id="CHEBI:57540"/>
        <dbReference type="ChEBI" id="CHEBI:57945"/>
        <dbReference type="EC" id="1.1.1.62"/>
    </reaction>
    <physiologicalReaction direction="left-to-right" evidence="5">
        <dbReference type="Rhea" id="RHEA:24613"/>
    </physiologicalReaction>
</comment>
<dbReference type="GO" id="GO:0004303">
    <property type="term" value="F:estradiol 17-beta-dehydrogenase [NAD(P)+] activity"/>
    <property type="evidence" value="ECO:0007669"/>
    <property type="project" value="UniProtKB-EC"/>
</dbReference>
<dbReference type="GO" id="GO:0047044">
    <property type="term" value="F:androstan-3-alpha,17-beta-diol dehydrogenase (NAD+) activity"/>
    <property type="evidence" value="ECO:0007669"/>
    <property type="project" value="UniProtKB-EC"/>
</dbReference>
<comment type="catalytic activity">
    <reaction evidence="8">
        <text>17beta-hydroxy-5alpha-androstan-3-one + NAD(+) = 5alpha-androstan-3,17-dione + NADH + H(+)</text>
        <dbReference type="Rhea" id="RHEA:41992"/>
        <dbReference type="ChEBI" id="CHEBI:15378"/>
        <dbReference type="ChEBI" id="CHEBI:15994"/>
        <dbReference type="ChEBI" id="CHEBI:16330"/>
        <dbReference type="ChEBI" id="CHEBI:57540"/>
        <dbReference type="ChEBI" id="CHEBI:57945"/>
    </reaction>
    <physiologicalReaction direction="left-to-right" evidence="8">
        <dbReference type="Rhea" id="RHEA:41993"/>
    </physiologicalReaction>
</comment>
<comment type="catalytic activity">
    <reaction evidence="10">
        <text>(3S)-3-hydroxybutanoyl-CoA + NAD(+) = acetoacetyl-CoA + NADH + H(+)</text>
        <dbReference type="Rhea" id="RHEA:30799"/>
        <dbReference type="ChEBI" id="CHEBI:15378"/>
        <dbReference type="ChEBI" id="CHEBI:57286"/>
        <dbReference type="ChEBI" id="CHEBI:57316"/>
        <dbReference type="ChEBI" id="CHEBI:57540"/>
        <dbReference type="ChEBI" id="CHEBI:57945"/>
    </reaction>
    <physiologicalReaction direction="left-to-right" evidence="10">
        <dbReference type="Rhea" id="RHEA:30800"/>
    </physiologicalReaction>
    <physiologicalReaction direction="right-to-left" evidence="10">
        <dbReference type="Rhea" id="RHEA:30801"/>
    </physiologicalReaction>
</comment>
<evidence type="ECO:0000256" key="12">
    <source>
        <dbReference type="ARBA" id="ARBA00051831"/>
    </source>
</evidence>
<dbReference type="GO" id="GO:0008209">
    <property type="term" value="P:androgen metabolic process"/>
    <property type="evidence" value="ECO:0007669"/>
    <property type="project" value="TreeGrafter"/>
</dbReference>
<evidence type="ECO:0000313" key="22">
    <source>
        <dbReference type="Proteomes" id="UP001054945"/>
    </source>
</evidence>
<dbReference type="GO" id="GO:0005739">
    <property type="term" value="C:mitochondrion"/>
    <property type="evidence" value="ECO:0007669"/>
    <property type="project" value="TreeGrafter"/>
</dbReference>
<dbReference type="PANTHER" id="PTHR43658:SF8">
    <property type="entry name" value="17-BETA-HYDROXYSTEROID DEHYDROGENASE 14-RELATED"/>
    <property type="match status" value="1"/>
</dbReference>
<evidence type="ECO:0000256" key="17">
    <source>
        <dbReference type="ARBA" id="ARBA00079624"/>
    </source>
</evidence>
<evidence type="ECO:0000256" key="15">
    <source>
        <dbReference type="ARBA" id="ARBA00052668"/>
    </source>
</evidence>